<organism evidence="1 2">
    <name type="scientific">Aspergillus sydowii CBS 593.65</name>
    <dbReference type="NCBI Taxonomy" id="1036612"/>
    <lineage>
        <taxon>Eukaryota</taxon>
        <taxon>Fungi</taxon>
        <taxon>Dikarya</taxon>
        <taxon>Ascomycota</taxon>
        <taxon>Pezizomycotina</taxon>
        <taxon>Eurotiomycetes</taxon>
        <taxon>Eurotiomycetidae</taxon>
        <taxon>Eurotiales</taxon>
        <taxon>Aspergillaceae</taxon>
        <taxon>Aspergillus</taxon>
        <taxon>Aspergillus subgen. Nidulantes</taxon>
    </lineage>
</organism>
<dbReference type="VEuPathDB" id="FungiDB:ASPSYDRAFT_1159057"/>
<evidence type="ECO:0000313" key="1">
    <source>
        <dbReference type="EMBL" id="OJJ55404.1"/>
    </source>
</evidence>
<keyword evidence="2" id="KW-1185">Reference proteome</keyword>
<proteinExistence type="predicted"/>
<dbReference type="OrthoDB" id="4497318at2759"/>
<dbReference type="EMBL" id="KV878592">
    <property type="protein sequence ID" value="OJJ55404.1"/>
    <property type="molecule type" value="Genomic_DNA"/>
</dbReference>
<dbReference type="Gene3D" id="3.30.70.100">
    <property type="match status" value="1"/>
</dbReference>
<accession>A0A1L9T7I1</accession>
<dbReference type="RefSeq" id="XP_040699210.1">
    <property type="nucleotide sequence ID" value="XM_040840063.1"/>
</dbReference>
<evidence type="ECO:0000313" key="2">
    <source>
        <dbReference type="Proteomes" id="UP000184356"/>
    </source>
</evidence>
<dbReference type="GeneID" id="63756136"/>
<name>A0A1L9T7I1_9EURO</name>
<gene>
    <name evidence="1" type="ORF">ASPSYDRAFT_1159057</name>
</gene>
<evidence type="ECO:0008006" key="3">
    <source>
        <dbReference type="Google" id="ProtNLM"/>
    </source>
</evidence>
<sequence length="240" mass="26919">MALCLAPTLEFANGDDATQFLALIHEIYQFTYQNEEQCSAYCWFRNITDPRSVQGFEFYDNEDALAVTHRGSAPYKEMRQFIASLQQADSTLLKFPPLLLLTPIEGFVDNSNDALHFEHKACRLRVTTVKLSTSQESSTSTTAQFTASLKSLAQDLDRTGTGLACHTAAAAVEQSTSGVSTTLHFLFVECYSSEQDYLAQRDQNYLCLIFVRVKLVDKFKASITVTDCAEGFGFMRSKRY</sequence>
<dbReference type="AlphaFoldDB" id="A0A1L9T7I1"/>
<protein>
    <recommendedName>
        <fullName evidence="3">ABM domain-containing protein</fullName>
    </recommendedName>
</protein>
<dbReference type="InterPro" id="IPR011008">
    <property type="entry name" value="Dimeric_a/b-barrel"/>
</dbReference>
<dbReference type="Proteomes" id="UP000184356">
    <property type="component" value="Unassembled WGS sequence"/>
</dbReference>
<reference evidence="2" key="1">
    <citation type="journal article" date="2017" name="Genome Biol.">
        <title>Comparative genomics reveals high biological diversity and specific adaptations in the industrially and medically important fungal genus Aspergillus.</title>
        <authorList>
            <person name="de Vries R.P."/>
            <person name="Riley R."/>
            <person name="Wiebenga A."/>
            <person name="Aguilar-Osorio G."/>
            <person name="Amillis S."/>
            <person name="Uchima C.A."/>
            <person name="Anderluh G."/>
            <person name="Asadollahi M."/>
            <person name="Askin M."/>
            <person name="Barry K."/>
            <person name="Battaglia E."/>
            <person name="Bayram O."/>
            <person name="Benocci T."/>
            <person name="Braus-Stromeyer S.A."/>
            <person name="Caldana C."/>
            <person name="Canovas D."/>
            <person name="Cerqueira G.C."/>
            <person name="Chen F."/>
            <person name="Chen W."/>
            <person name="Choi C."/>
            <person name="Clum A."/>
            <person name="Dos Santos R.A."/>
            <person name="Damasio A.R."/>
            <person name="Diallinas G."/>
            <person name="Emri T."/>
            <person name="Fekete E."/>
            <person name="Flipphi M."/>
            <person name="Freyberg S."/>
            <person name="Gallo A."/>
            <person name="Gournas C."/>
            <person name="Habgood R."/>
            <person name="Hainaut M."/>
            <person name="Harispe M.L."/>
            <person name="Henrissat B."/>
            <person name="Hilden K.S."/>
            <person name="Hope R."/>
            <person name="Hossain A."/>
            <person name="Karabika E."/>
            <person name="Karaffa L."/>
            <person name="Karanyi Z."/>
            <person name="Krasevec N."/>
            <person name="Kuo A."/>
            <person name="Kusch H."/>
            <person name="LaButti K."/>
            <person name="Lagendijk E.L."/>
            <person name="Lapidus A."/>
            <person name="Levasseur A."/>
            <person name="Lindquist E."/>
            <person name="Lipzen A."/>
            <person name="Logrieco A.F."/>
            <person name="MacCabe A."/>
            <person name="Maekelae M.R."/>
            <person name="Malavazi I."/>
            <person name="Melin P."/>
            <person name="Meyer V."/>
            <person name="Mielnichuk N."/>
            <person name="Miskei M."/>
            <person name="Molnar A.P."/>
            <person name="Mule G."/>
            <person name="Ngan C.Y."/>
            <person name="Orejas M."/>
            <person name="Orosz E."/>
            <person name="Ouedraogo J.P."/>
            <person name="Overkamp K.M."/>
            <person name="Park H.-S."/>
            <person name="Perrone G."/>
            <person name="Piumi F."/>
            <person name="Punt P.J."/>
            <person name="Ram A.F."/>
            <person name="Ramon A."/>
            <person name="Rauscher S."/>
            <person name="Record E."/>
            <person name="Riano-Pachon D.M."/>
            <person name="Robert V."/>
            <person name="Roehrig J."/>
            <person name="Ruller R."/>
            <person name="Salamov A."/>
            <person name="Salih N.S."/>
            <person name="Samson R.A."/>
            <person name="Sandor E."/>
            <person name="Sanguinetti M."/>
            <person name="Schuetze T."/>
            <person name="Sepcic K."/>
            <person name="Shelest E."/>
            <person name="Sherlock G."/>
            <person name="Sophianopoulou V."/>
            <person name="Squina F.M."/>
            <person name="Sun H."/>
            <person name="Susca A."/>
            <person name="Todd R.B."/>
            <person name="Tsang A."/>
            <person name="Unkles S.E."/>
            <person name="van de Wiele N."/>
            <person name="van Rossen-Uffink D."/>
            <person name="Oliveira J.V."/>
            <person name="Vesth T.C."/>
            <person name="Visser J."/>
            <person name="Yu J.-H."/>
            <person name="Zhou M."/>
            <person name="Andersen M.R."/>
            <person name="Archer D.B."/>
            <person name="Baker S.E."/>
            <person name="Benoit I."/>
            <person name="Brakhage A.A."/>
            <person name="Braus G.H."/>
            <person name="Fischer R."/>
            <person name="Frisvad J.C."/>
            <person name="Goldman G.H."/>
            <person name="Houbraken J."/>
            <person name="Oakley B."/>
            <person name="Pocsi I."/>
            <person name="Scazzocchio C."/>
            <person name="Seiboth B."/>
            <person name="vanKuyk P.A."/>
            <person name="Wortman J."/>
            <person name="Dyer P.S."/>
            <person name="Grigoriev I.V."/>
        </authorList>
    </citation>
    <scope>NUCLEOTIDE SEQUENCE [LARGE SCALE GENOMIC DNA]</scope>
    <source>
        <strain evidence="2">CBS 593.65</strain>
    </source>
</reference>
<dbReference type="SUPFAM" id="SSF54909">
    <property type="entry name" value="Dimeric alpha+beta barrel"/>
    <property type="match status" value="1"/>
</dbReference>